<feature type="compositionally biased region" description="Polar residues" evidence="1">
    <location>
        <begin position="1"/>
        <end position="15"/>
    </location>
</feature>
<evidence type="ECO:0000256" key="1">
    <source>
        <dbReference type="SAM" id="MobiDB-lite"/>
    </source>
</evidence>
<gene>
    <name evidence="2" type="ORF">PAXRUDRAFT_15865</name>
</gene>
<name>A0A0D0DGB3_9AGAM</name>
<accession>A0A0D0DGB3</accession>
<dbReference type="HOGENOM" id="CLU_066687_0_0_1"/>
<reference evidence="3" key="2">
    <citation type="submission" date="2015-01" db="EMBL/GenBank/DDBJ databases">
        <title>Evolutionary Origins and Diversification of the Mycorrhizal Mutualists.</title>
        <authorList>
            <consortium name="DOE Joint Genome Institute"/>
            <consortium name="Mycorrhizal Genomics Consortium"/>
            <person name="Kohler A."/>
            <person name="Kuo A."/>
            <person name="Nagy L.G."/>
            <person name="Floudas D."/>
            <person name="Copeland A."/>
            <person name="Barry K.W."/>
            <person name="Cichocki N."/>
            <person name="Veneault-Fourrey C."/>
            <person name="LaButti K."/>
            <person name="Lindquist E.A."/>
            <person name="Lipzen A."/>
            <person name="Lundell T."/>
            <person name="Morin E."/>
            <person name="Murat C."/>
            <person name="Riley R."/>
            <person name="Ohm R."/>
            <person name="Sun H."/>
            <person name="Tunlid A."/>
            <person name="Henrissat B."/>
            <person name="Grigoriev I.V."/>
            <person name="Hibbett D.S."/>
            <person name="Martin F."/>
        </authorList>
    </citation>
    <scope>NUCLEOTIDE SEQUENCE [LARGE SCALE GENOMIC DNA]</scope>
    <source>
        <strain evidence="3">Ve08.2h10</strain>
    </source>
</reference>
<organism evidence="2 3">
    <name type="scientific">Paxillus rubicundulus Ve08.2h10</name>
    <dbReference type="NCBI Taxonomy" id="930991"/>
    <lineage>
        <taxon>Eukaryota</taxon>
        <taxon>Fungi</taxon>
        <taxon>Dikarya</taxon>
        <taxon>Basidiomycota</taxon>
        <taxon>Agaricomycotina</taxon>
        <taxon>Agaricomycetes</taxon>
        <taxon>Agaricomycetidae</taxon>
        <taxon>Boletales</taxon>
        <taxon>Paxilineae</taxon>
        <taxon>Paxillaceae</taxon>
        <taxon>Paxillus</taxon>
    </lineage>
</organism>
<evidence type="ECO:0000313" key="3">
    <source>
        <dbReference type="Proteomes" id="UP000054538"/>
    </source>
</evidence>
<proteinExistence type="predicted"/>
<reference evidence="2 3" key="1">
    <citation type="submission" date="2014-04" db="EMBL/GenBank/DDBJ databases">
        <authorList>
            <consortium name="DOE Joint Genome Institute"/>
            <person name="Kuo A."/>
            <person name="Kohler A."/>
            <person name="Jargeat P."/>
            <person name="Nagy L.G."/>
            <person name="Floudas D."/>
            <person name="Copeland A."/>
            <person name="Barry K.W."/>
            <person name="Cichocki N."/>
            <person name="Veneault-Fourrey C."/>
            <person name="LaButti K."/>
            <person name="Lindquist E.A."/>
            <person name="Lipzen A."/>
            <person name="Lundell T."/>
            <person name="Morin E."/>
            <person name="Murat C."/>
            <person name="Sun H."/>
            <person name="Tunlid A."/>
            <person name="Henrissat B."/>
            <person name="Grigoriev I.V."/>
            <person name="Hibbett D.S."/>
            <person name="Martin F."/>
            <person name="Nordberg H.P."/>
            <person name="Cantor M.N."/>
            <person name="Hua S.X."/>
        </authorList>
    </citation>
    <scope>NUCLEOTIDE SEQUENCE [LARGE SCALE GENOMIC DNA]</scope>
    <source>
        <strain evidence="2 3">Ve08.2h10</strain>
    </source>
</reference>
<dbReference type="Proteomes" id="UP000054538">
    <property type="component" value="Unassembled WGS sequence"/>
</dbReference>
<evidence type="ECO:0000313" key="2">
    <source>
        <dbReference type="EMBL" id="KIK80289.1"/>
    </source>
</evidence>
<dbReference type="InParanoid" id="A0A0D0DGB3"/>
<feature type="compositionally biased region" description="Basic and acidic residues" evidence="1">
    <location>
        <begin position="16"/>
        <end position="67"/>
    </location>
</feature>
<keyword evidence="3" id="KW-1185">Reference proteome</keyword>
<sequence>MSSSTANDITKWSNEQLHKNEDDDNNLYEKKSAEHRCHMKAQKEAEHRRAEEEMRQKAEEEAKRKAESSVSGPSKGKQPKAAVSRATEVMEQAGGLALCYGCLGAGVVCEMKTTGGDMQSMRRRKQEELILPWAGKKKAWTQSPVVDNNNNNEYEEKMEDEEAEEECDALVTLTEVLAVVVTEMWNIATDRRCILEEIQGCLDLEFTPQKPEVGSEEDFKEEEVAEAVEEREALKGWSEEEAEVDESM</sequence>
<dbReference type="STRING" id="930991.A0A0D0DGB3"/>
<protein>
    <submittedName>
        <fullName evidence="2">Uncharacterized protein</fullName>
    </submittedName>
</protein>
<dbReference type="EMBL" id="KN826052">
    <property type="protein sequence ID" value="KIK80289.1"/>
    <property type="molecule type" value="Genomic_DNA"/>
</dbReference>
<feature type="region of interest" description="Disordered" evidence="1">
    <location>
        <begin position="1"/>
        <end position="83"/>
    </location>
</feature>
<dbReference type="AlphaFoldDB" id="A0A0D0DGB3"/>